<comment type="caution">
    <text evidence="1">The sequence shown here is derived from an EMBL/GenBank/DDBJ whole genome shotgun (WGS) entry which is preliminary data.</text>
</comment>
<dbReference type="AlphaFoldDB" id="A0A7J3X6U5"/>
<accession>A0A7J3X6U5</accession>
<reference evidence="1" key="1">
    <citation type="journal article" date="2020" name="mSystems">
        <title>Genome- and Community-Level Interaction Insights into Carbon Utilization and Element Cycling Functions of Hydrothermarchaeota in Hydrothermal Sediment.</title>
        <authorList>
            <person name="Zhou Z."/>
            <person name="Liu Y."/>
            <person name="Xu W."/>
            <person name="Pan J."/>
            <person name="Luo Z.H."/>
            <person name="Li M."/>
        </authorList>
    </citation>
    <scope>NUCLEOTIDE SEQUENCE [LARGE SCALE GENOMIC DNA]</scope>
    <source>
        <strain evidence="1">SpSt-1125</strain>
    </source>
</reference>
<name>A0A7J3X6U5_THEPE</name>
<dbReference type="EMBL" id="DRZM01000132">
    <property type="protein sequence ID" value="HHP04933.1"/>
    <property type="molecule type" value="Genomic_DNA"/>
</dbReference>
<organism evidence="1">
    <name type="scientific">Thermofilum pendens</name>
    <dbReference type="NCBI Taxonomy" id="2269"/>
    <lineage>
        <taxon>Archaea</taxon>
        <taxon>Thermoproteota</taxon>
        <taxon>Thermoprotei</taxon>
        <taxon>Thermofilales</taxon>
        <taxon>Thermofilaceae</taxon>
        <taxon>Thermofilum</taxon>
    </lineage>
</organism>
<gene>
    <name evidence="1" type="ORF">ENM88_04190</name>
</gene>
<evidence type="ECO:0000313" key="1">
    <source>
        <dbReference type="EMBL" id="HHP04933.1"/>
    </source>
</evidence>
<protein>
    <submittedName>
        <fullName evidence="1">Uncharacterized protein</fullName>
    </submittedName>
</protein>
<sequence length="80" mass="8939">MLLPTYLWEHWGRELSAAGVKWQDFLKILKRHSGDIAAWALRDQLSWEELVRRVAAAVGGPRQLDLVSFLGSQPLGGGRG</sequence>
<proteinExistence type="predicted"/>